<dbReference type="Gene3D" id="2.40.50.100">
    <property type="match status" value="1"/>
</dbReference>
<feature type="transmembrane region" description="Helical" evidence="2">
    <location>
        <begin position="21"/>
        <end position="46"/>
    </location>
</feature>
<keyword evidence="2" id="KW-1133">Transmembrane helix</keyword>
<feature type="domain" description="Multidrug resistance protein MdtA-like alpha-helical hairpin" evidence="3">
    <location>
        <begin position="136"/>
        <end position="200"/>
    </location>
</feature>
<dbReference type="Gene3D" id="1.10.287.470">
    <property type="entry name" value="Helix hairpin bin"/>
    <property type="match status" value="1"/>
</dbReference>
<accession>A0ABT0GYH2</accession>
<dbReference type="Gene3D" id="2.40.420.20">
    <property type="match status" value="1"/>
</dbReference>
<dbReference type="Proteomes" id="UP001431221">
    <property type="component" value="Unassembled WGS sequence"/>
</dbReference>
<sequence length="396" mass="42462">MRDKVDEADGQGSGSGRLKRLARGLLSLTTFSVNSALAVAAVMLGVTTIQMRAEEKPQISAAPLIEVAAFRPDFQAGYDVARRFTGRLEPARQTDLAFELTGTIREIMADEGGTVGAGDIIARLDTRSLEAERRRQQANRSAAESDLELAQLTLDRRRKLQKAGHVSDEVLDQARLALSRLNASLAQIDAAIEAIDINLDKSVLRSPFGGRVGARLLDEGATATPGQPVLSVLESARPTVRIGLAPDVVKSLDPDGTFTIEIGGQPFKARFAGLRPDLQTRTRTIEALFELEAPPALPGFGQLAELSVEEHVASPGYWVPAASLKEGPRGLWTLLTLVDAPDDGTHLVVREAVEVLHMNADRAFVRGTITRDTQIVAEGVHRVVAGQPVRLQGSGA</sequence>
<reference evidence="4" key="1">
    <citation type="submission" date="2022-04" db="EMBL/GenBank/DDBJ databases">
        <title>Roseibium sp. CAU 1639 isolated from mud.</title>
        <authorList>
            <person name="Kim W."/>
        </authorList>
    </citation>
    <scope>NUCLEOTIDE SEQUENCE</scope>
    <source>
        <strain evidence="4">CAU 1639</strain>
    </source>
</reference>
<dbReference type="InterPro" id="IPR058624">
    <property type="entry name" value="MdtA-like_HH"/>
</dbReference>
<evidence type="ECO:0000256" key="1">
    <source>
        <dbReference type="ARBA" id="ARBA00009477"/>
    </source>
</evidence>
<evidence type="ECO:0000313" key="5">
    <source>
        <dbReference type="Proteomes" id="UP001431221"/>
    </source>
</evidence>
<keyword evidence="5" id="KW-1185">Reference proteome</keyword>
<evidence type="ECO:0000313" key="4">
    <source>
        <dbReference type="EMBL" id="MCK7614112.1"/>
    </source>
</evidence>
<dbReference type="SUPFAM" id="SSF111369">
    <property type="entry name" value="HlyD-like secretion proteins"/>
    <property type="match status" value="1"/>
</dbReference>
<comment type="similarity">
    <text evidence="1">Belongs to the membrane fusion protein (MFP) (TC 8.A.1) family.</text>
</comment>
<dbReference type="NCBIfam" id="TIGR01730">
    <property type="entry name" value="RND_mfp"/>
    <property type="match status" value="1"/>
</dbReference>
<dbReference type="PANTHER" id="PTHR30469">
    <property type="entry name" value="MULTIDRUG RESISTANCE PROTEIN MDTA"/>
    <property type="match status" value="1"/>
</dbReference>
<dbReference type="InterPro" id="IPR006143">
    <property type="entry name" value="RND_pump_MFP"/>
</dbReference>
<organism evidence="4 5">
    <name type="scientific">Roseibium sediminicola</name>
    <dbReference type="NCBI Taxonomy" id="2933272"/>
    <lineage>
        <taxon>Bacteria</taxon>
        <taxon>Pseudomonadati</taxon>
        <taxon>Pseudomonadota</taxon>
        <taxon>Alphaproteobacteria</taxon>
        <taxon>Hyphomicrobiales</taxon>
        <taxon>Stappiaceae</taxon>
        <taxon>Roseibium</taxon>
    </lineage>
</organism>
<evidence type="ECO:0000256" key="2">
    <source>
        <dbReference type="SAM" id="Phobius"/>
    </source>
</evidence>
<name>A0ABT0GYH2_9HYPH</name>
<dbReference type="PANTHER" id="PTHR30469:SF11">
    <property type="entry name" value="BLL4320 PROTEIN"/>
    <property type="match status" value="1"/>
</dbReference>
<keyword evidence="2" id="KW-0472">Membrane</keyword>
<comment type="caution">
    <text evidence="4">The sequence shown here is derived from an EMBL/GenBank/DDBJ whole genome shotgun (WGS) entry which is preliminary data.</text>
</comment>
<dbReference type="RefSeq" id="WP_248156512.1">
    <property type="nucleotide sequence ID" value="NZ_JALNMJ010000013.1"/>
</dbReference>
<proteinExistence type="inferred from homology"/>
<protein>
    <submittedName>
        <fullName evidence="4">Efflux RND transporter periplasmic adaptor subunit</fullName>
    </submittedName>
</protein>
<dbReference type="EMBL" id="JALNMJ010000013">
    <property type="protein sequence ID" value="MCK7614112.1"/>
    <property type="molecule type" value="Genomic_DNA"/>
</dbReference>
<keyword evidence="2" id="KW-0812">Transmembrane</keyword>
<evidence type="ECO:0000259" key="3">
    <source>
        <dbReference type="Pfam" id="PF25876"/>
    </source>
</evidence>
<dbReference type="Pfam" id="PF25876">
    <property type="entry name" value="HH_MFP_RND"/>
    <property type="match status" value="1"/>
</dbReference>
<gene>
    <name evidence="4" type="ORF">M0H32_18230</name>
</gene>